<dbReference type="NCBIfam" id="TIGR03101">
    <property type="entry name" value="hydr2_PEP"/>
    <property type="match status" value="1"/>
</dbReference>
<organism evidence="2 3">
    <name type="scientific">Sulfurimicrobium lacus</name>
    <dbReference type="NCBI Taxonomy" id="2715678"/>
    <lineage>
        <taxon>Bacteria</taxon>
        <taxon>Pseudomonadati</taxon>
        <taxon>Pseudomonadota</taxon>
        <taxon>Betaproteobacteria</taxon>
        <taxon>Nitrosomonadales</taxon>
        <taxon>Sulfuricellaceae</taxon>
        <taxon>Sulfurimicrobium</taxon>
    </lineage>
</organism>
<protein>
    <submittedName>
        <fullName evidence="2">Hydrolase 2, exosortase A system-associated</fullName>
    </submittedName>
</protein>
<dbReference type="Proteomes" id="UP000502260">
    <property type="component" value="Chromosome"/>
</dbReference>
<reference evidence="3" key="1">
    <citation type="submission" date="2020-03" db="EMBL/GenBank/DDBJ databases">
        <title>Complete genome sequence of sulfur-oxidizing bacterium skT11.</title>
        <authorList>
            <person name="Kanda M."/>
            <person name="Kojima H."/>
            <person name="Fukui M."/>
        </authorList>
    </citation>
    <scope>NUCLEOTIDE SEQUENCE [LARGE SCALE GENOMIC DNA]</scope>
    <source>
        <strain evidence="3">skT11</strain>
    </source>
</reference>
<sequence length="278" mass="30210">MTMLQAGFEMEPFFLSGERGALFCVHLYPSHIAPKGGILYLHPFAEEMHKSRRMAALQARRFAAEGYAVLQVDLTGCGDSACDFGDATWETWLADARRAFAWLSAKATGPIILWGLRTGASLAVELASALPGIKRLILWQPVVNGEQYLNQFLRIKLASEMLSGNQAQSGTKDLRAKLEAGENIEVGGYMLGGAMARDLARVKLADIPSPCPVEWLEVGAEEGESASPASQRIVDAWRAAGVTVHTRTLSGEPFWVTQEITECPSLIEATTEAISRSI</sequence>
<feature type="domain" description="Serine aminopeptidase S33" evidence="1">
    <location>
        <begin position="34"/>
        <end position="160"/>
    </location>
</feature>
<accession>A0A6F8VCW4</accession>
<dbReference type="GO" id="GO:0016787">
    <property type="term" value="F:hydrolase activity"/>
    <property type="evidence" value="ECO:0007669"/>
    <property type="project" value="UniProtKB-KW"/>
</dbReference>
<dbReference type="InterPro" id="IPR017532">
    <property type="entry name" value="Hydrolase-2_PEP"/>
</dbReference>
<proteinExistence type="predicted"/>
<name>A0A6F8VCW4_9PROT</name>
<dbReference type="AlphaFoldDB" id="A0A6F8VCW4"/>
<dbReference type="EMBL" id="AP022853">
    <property type="protein sequence ID" value="BCB26579.1"/>
    <property type="molecule type" value="Genomic_DNA"/>
</dbReference>
<dbReference type="Gene3D" id="3.40.50.1820">
    <property type="entry name" value="alpha/beta hydrolase"/>
    <property type="match status" value="1"/>
</dbReference>
<evidence type="ECO:0000313" key="3">
    <source>
        <dbReference type="Proteomes" id="UP000502260"/>
    </source>
</evidence>
<evidence type="ECO:0000259" key="1">
    <source>
        <dbReference type="Pfam" id="PF12146"/>
    </source>
</evidence>
<evidence type="ECO:0000313" key="2">
    <source>
        <dbReference type="EMBL" id="BCB26579.1"/>
    </source>
</evidence>
<dbReference type="KEGG" id="slac:SKTS_14650"/>
<keyword evidence="3" id="KW-1185">Reference proteome</keyword>
<keyword evidence="2" id="KW-0378">Hydrolase</keyword>
<dbReference type="Pfam" id="PF12146">
    <property type="entry name" value="Hydrolase_4"/>
    <property type="match status" value="1"/>
</dbReference>
<gene>
    <name evidence="2" type="ORF">SKTS_14650</name>
</gene>
<dbReference type="SUPFAM" id="SSF53474">
    <property type="entry name" value="alpha/beta-Hydrolases"/>
    <property type="match status" value="1"/>
</dbReference>
<dbReference type="InterPro" id="IPR029058">
    <property type="entry name" value="AB_hydrolase_fold"/>
</dbReference>
<dbReference type="InterPro" id="IPR022742">
    <property type="entry name" value="Hydrolase_4"/>
</dbReference>